<protein>
    <recommendedName>
        <fullName evidence="1">ATP synthase subunit b</fullName>
    </recommendedName>
</protein>
<organism evidence="2 3">
    <name type="scientific">Podarcis muralis</name>
    <name type="common">Wall lizard</name>
    <name type="synonym">Lacerta muralis</name>
    <dbReference type="NCBI Taxonomy" id="64176"/>
    <lineage>
        <taxon>Eukaryota</taxon>
        <taxon>Metazoa</taxon>
        <taxon>Chordata</taxon>
        <taxon>Craniata</taxon>
        <taxon>Vertebrata</taxon>
        <taxon>Euteleostomi</taxon>
        <taxon>Lepidosauria</taxon>
        <taxon>Squamata</taxon>
        <taxon>Bifurcata</taxon>
        <taxon>Unidentata</taxon>
        <taxon>Episquamata</taxon>
        <taxon>Laterata</taxon>
        <taxon>Lacertibaenia</taxon>
        <taxon>Lacertidae</taxon>
        <taxon>Podarcis</taxon>
    </lineage>
</organism>
<proteinExistence type="inferred from homology"/>
<dbReference type="AlphaFoldDB" id="A0A670J421"/>
<evidence type="ECO:0000313" key="2">
    <source>
        <dbReference type="Ensembl" id="ENSPMRP00000018945.1"/>
    </source>
</evidence>
<reference evidence="2 3" key="1">
    <citation type="journal article" date="2019" name="Proc. Natl. Acad. Sci. U.S.A.">
        <title>Regulatory changes in pterin and carotenoid genes underlie balanced color polymorphisms in the wall lizard.</title>
        <authorList>
            <person name="Andrade P."/>
            <person name="Pinho C."/>
            <person name="Perez I de Lanuza G."/>
            <person name="Afonso S."/>
            <person name="Brejcha J."/>
            <person name="Rubin C.J."/>
            <person name="Wallerman O."/>
            <person name="Pereira P."/>
            <person name="Sabatino S.J."/>
            <person name="Bellati A."/>
            <person name="Pellitteri-Rosa D."/>
            <person name="Bosakova Z."/>
            <person name="Bunikis I."/>
            <person name="Carretero M.A."/>
            <person name="Feiner N."/>
            <person name="Marsik P."/>
            <person name="Pauperio F."/>
            <person name="Salvi D."/>
            <person name="Soler L."/>
            <person name="While G.M."/>
            <person name="Uller T."/>
            <person name="Font E."/>
            <person name="Andersson L."/>
            <person name="Carneiro M."/>
        </authorList>
    </citation>
    <scope>NUCLEOTIDE SEQUENCE</scope>
</reference>
<dbReference type="InterPro" id="IPR013837">
    <property type="entry name" value="ATP_synth_F0_suB"/>
</dbReference>
<accession>A0A670J421</accession>
<keyword evidence="1" id="KW-0138">CF(0)</keyword>
<dbReference type="PANTHER" id="PTHR12733">
    <property type="entry name" value="MITOCHONDRIAL ATP SYNTHASE B CHAIN"/>
    <property type="match status" value="1"/>
</dbReference>
<keyword evidence="1" id="KW-0496">Mitochondrion</keyword>
<evidence type="ECO:0000313" key="3">
    <source>
        <dbReference type="Proteomes" id="UP000472272"/>
    </source>
</evidence>
<keyword evidence="3" id="KW-1185">Reference proteome</keyword>
<comment type="function">
    <text evidence="1">Subunit b, of the mitochondrial membrane ATP synthase complex (F(1)F(0) ATP synthase or Complex V) that produces ATP from ADP in the presence of a proton gradient across the membrane which is generated by electron transport complexes of the respiratory chain. ATP synthase complex consist of a soluble F(1) head domain - the catalytic core - and a membrane F(1) domain - the membrane proton channel. These two domains are linked by a central stalk rotating inside the F(1) region and a stationary peripheral stalk. During catalysis, ATP synthesis in the catalytic domain of F(1) is coupled via a rotary mechanism of the central stalk subunits to proton translocation. In vivo, can only synthesize ATP although its ATP hydrolase activity can be activated artificially in vitro. Part of the complex F(0) domain. Part of the complex F(0) domain and the peripheric stalk, which acts as a stator to hold the catalytic alpha(3)beta(3) subcomplex and subunit a/ATP6 static relative to the rotary elements.</text>
</comment>
<comment type="subcellular location">
    <subcellularLocation>
        <location evidence="1">Mitochondrion</location>
    </subcellularLocation>
    <subcellularLocation>
        <location evidence="1">Mitochondrion inner membrane</location>
    </subcellularLocation>
</comment>
<dbReference type="PANTHER" id="PTHR12733:SF3">
    <property type="entry name" value="ATP SYNTHASE F(0) COMPLEX SUBUNIT B1, MITOCHONDRIAL"/>
    <property type="match status" value="1"/>
</dbReference>
<reference evidence="2" key="3">
    <citation type="submission" date="2025-09" db="UniProtKB">
        <authorList>
            <consortium name="Ensembl"/>
        </authorList>
    </citation>
    <scope>IDENTIFICATION</scope>
</reference>
<dbReference type="GO" id="GO:0046933">
    <property type="term" value="F:proton-transporting ATP synthase activity, rotational mechanism"/>
    <property type="evidence" value="ECO:0007669"/>
    <property type="project" value="TreeGrafter"/>
</dbReference>
<sequence>RWTWAAHLLGARSARGAVQILRPLHTSQQRFAPVPPLPESGRKFCHGIFPEEIFQFLNPKTGVAGP</sequence>
<comment type="similarity">
    <text evidence="1">Belongs to the eukaryotic ATPase B chain family.</text>
</comment>
<keyword evidence="1" id="KW-0406">Ion transport</keyword>
<keyword evidence="1" id="KW-0375">Hydrogen ion transport</keyword>
<name>A0A670J421_PODMU</name>
<keyword evidence="1" id="KW-0813">Transport</keyword>
<dbReference type="Ensembl" id="ENSPMRT00000020121.1">
    <property type="protein sequence ID" value="ENSPMRP00000018945.1"/>
    <property type="gene ID" value="ENSPMRG00000012384.1"/>
</dbReference>
<keyword evidence="1" id="KW-0472">Membrane</keyword>
<dbReference type="GO" id="GO:0005743">
    <property type="term" value="C:mitochondrial inner membrane"/>
    <property type="evidence" value="ECO:0007669"/>
    <property type="project" value="UniProtKB-SubCell"/>
</dbReference>
<dbReference type="GO" id="GO:0045259">
    <property type="term" value="C:proton-transporting ATP synthase complex"/>
    <property type="evidence" value="ECO:0007669"/>
    <property type="project" value="UniProtKB-KW"/>
</dbReference>
<comment type="subunit">
    <text evidence="1">F-type ATPases have 2 components, CF(1) - the catalytic core - and CF(0) - the membrane proton channel. CF(1) and CF(0) have multiple subunits.</text>
</comment>
<reference evidence="2" key="2">
    <citation type="submission" date="2025-08" db="UniProtKB">
        <authorList>
            <consortium name="Ensembl"/>
        </authorList>
    </citation>
    <scope>IDENTIFICATION</scope>
</reference>
<keyword evidence="1" id="KW-0999">Mitochondrion inner membrane</keyword>
<dbReference type="GeneTree" id="ENSGT00960000187418"/>
<evidence type="ECO:0000256" key="1">
    <source>
        <dbReference type="RuleBase" id="RU368017"/>
    </source>
</evidence>
<dbReference type="Proteomes" id="UP000472272">
    <property type="component" value="Chromosome 8"/>
</dbReference>